<sequence length="338" mass="36009">MVKAISMTGVARVVKMKDVAELAGVSSAAVSRYLNGGYISADKAERIKQAIELTGYVRSSQARALRTGSTKLIGVIVPKINSESVSRITAGIAQVLGRRGYQMLLANTDNAADRELEYLDLFQNHPVDGIVLVATMITDEHRRAIESCRVPIVLIGQHVEGAACVYHDDYEAAFELGSALAGRVDGKIAYIGVTEEDRAAGYDRRRGFEAGLRAAGNPLDAALIRLGSFTLDSGYRAARELLADAPDVSFIACATDTMAAGALRALDEVRGMGEGVRRVSGFGDNAFLRALTGGIPTVHYGYLTSGVEATNMLLNTLDGEEGESGLKTLKLGHQLMNV</sequence>
<gene>
    <name evidence="6" type="ORF">GT464_03875</name>
</gene>
<name>A0A6N9JHF7_9ACTN</name>
<evidence type="ECO:0000259" key="4">
    <source>
        <dbReference type="PROSITE" id="PS50932"/>
    </source>
</evidence>
<evidence type="ECO:0000256" key="3">
    <source>
        <dbReference type="ARBA" id="ARBA00023163"/>
    </source>
</evidence>
<organism evidence="6 7">
    <name type="scientific">Collinsella aerofaciens</name>
    <dbReference type="NCBI Taxonomy" id="74426"/>
    <lineage>
        <taxon>Bacteria</taxon>
        <taxon>Bacillati</taxon>
        <taxon>Actinomycetota</taxon>
        <taxon>Coriobacteriia</taxon>
        <taxon>Coriobacteriales</taxon>
        <taxon>Coriobacteriaceae</taxon>
        <taxon>Collinsella</taxon>
    </lineage>
</organism>
<protein>
    <submittedName>
        <fullName evidence="6">LacI family DNA-binding transcriptional regulator</fullName>
    </submittedName>
</protein>
<comment type="caution">
    <text evidence="6">The sequence shown here is derived from an EMBL/GenBank/DDBJ whole genome shotgun (WGS) entry which is preliminary data.</text>
</comment>
<dbReference type="GO" id="GO:0000976">
    <property type="term" value="F:transcription cis-regulatory region binding"/>
    <property type="evidence" value="ECO:0007669"/>
    <property type="project" value="TreeGrafter"/>
</dbReference>
<dbReference type="AlphaFoldDB" id="A0A6N9JHF7"/>
<keyword evidence="3" id="KW-0804">Transcription</keyword>
<dbReference type="CDD" id="cd01542">
    <property type="entry name" value="PBP1_TreR-like"/>
    <property type="match status" value="1"/>
</dbReference>
<dbReference type="Pfam" id="PF00356">
    <property type="entry name" value="LacI"/>
    <property type="match status" value="1"/>
</dbReference>
<dbReference type="Gene3D" id="3.40.50.2300">
    <property type="match status" value="2"/>
</dbReference>
<dbReference type="InterPro" id="IPR010982">
    <property type="entry name" value="Lambda_DNA-bd_dom_sf"/>
</dbReference>
<dbReference type="Pfam" id="PF00532">
    <property type="entry name" value="Peripla_BP_1"/>
    <property type="match status" value="1"/>
</dbReference>
<proteinExistence type="predicted"/>
<dbReference type="InterPro" id="IPR001387">
    <property type="entry name" value="Cro/C1-type_HTH"/>
</dbReference>
<dbReference type="Gene3D" id="1.10.260.40">
    <property type="entry name" value="lambda repressor-like DNA-binding domains"/>
    <property type="match status" value="1"/>
</dbReference>
<dbReference type="SMART" id="SM00354">
    <property type="entry name" value="HTH_LACI"/>
    <property type="match status" value="1"/>
</dbReference>
<dbReference type="InterPro" id="IPR028082">
    <property type="entry name" value="Peripla_BP_I"/>
</dbReference>
<dbReference type="CDD" id="cd01392">
    <property type="entry name" value="HTH_LacI"/>
    <property type="match status" value="1"/>
</dbReference>
<evidence type="ECO:0000259" key="5">
    <source>
        <dbReference type="PROSITE" id="PS50943"/>
    </source>
</evidence>
<dbReference type="Proteomes" id="UP000469380">
    <property type="component" value="Unassembled WGS sequence"/>
</dbReference>
<accession>A0A6N9JHF7</accession>
<dbReference type="InterPro" id="IPR001761">
    <property type="entry name" value="Peripla_BP/Lac1_sug-bd_dom"/>
</dbReference>
<evidence type="ECO:0000256" key="2">
    <source>
        <dbReference type="ARBA" id="ARBA00023125"/>
    </source>
</evidence>
<dbReference type="PROSITE" id="PS50932">
    <property type="entry name" value="HTH_LACI_2"/>
    <property type="match status" value="1"/>
</dbReference>
<keyword evidence="1" id="KW-0805">Transcription regulation</keyword>
<dbReference type="PANTHER" id="PTHR30146">
    <property type="entry name" value="LACI-RELATED TRANSCRIPTIONAL REPRESSOR"/>
    <property type="match status" value="1"/>
</dbReference>
<dbReference type="SUPFAM" id="SSF53822">
    <property type="entry name" value="Periplasmic binding protein-like I"/>
    <property type="match status" value="1"/>
</dbReference>
<dbReference type="PROSITE" id="PS00356">
    <property type="entry name" value="HTH_LACI_1"/>
    <property type="match status" value="1"/>
</dbReference>
<feature type="domain" description="HTH lacI-type" evidence="4">
    <location>
        <begin position="14"/>
        <end position="67"/>
    </location>
</feature>
<dbReference type="PROSITE" id="PS50943">
    <property type="entry name" value="HTH_CROC1"/>
    <property type="match status" value="1"/>
</dbReference>
<dbReference type="EMBL" id="WWSR01000005">
    <property type="protein sequence ID" value="MZJ39094.1"/>
    <property type="molecule type" value="Genomic_DNA"/>
</dbReference>
<evidence type="ECO:0000256" key="1">
    <source>
        <dbReference type="ARBA" id="ARBA00023015"/>
    </source>
</evidence>
<dbReference type="PANTHER" id="PTHR30146:SF146">
    <property type="entry name" value="HTH-TYPE TRANSCRIPTIONAL REGULATOR TRER"/>
    <property type="match status" value="1"/>
</dbReference>
<dbReference type="InterPro" id="IPR000843">
    <property type="entry name" value="HTH_LacI"/>
</dbReference>
<evidence type="ECO:0000313" key="7">
    <source>
        <dbReference type="Proteomes" id="UP000469380"/>
    </source>
</evidence>
<keyword evidence="2 6" id="KW-0238">DNA-binding</keyword>
<reference evidence="6 7" key="1">
    <citation type="journal article" date="2019" name="Nat. Med.">
        <title>A library of human gut bacterial isolates paired with longitudinal multiomics data enables mechanistic microbiome research.</title>
        <authorList>
            <person name="Poyet M."/>
            <person name="Groussin M."/>
            <person name="Gibbons S.M."/>
            <person name="Avila-Pacheco J."/>
            <person name="Jiang X."/>
            <person name="Kearney S.M."/>
            <person name="Perrotta A.R."/>
            <person name="Berdy B."/>
            <person name="Zhao S."/>
            <person name="Lieberman T.D."/>
            <person name="Swanson P.K."/>
            <person name="Smith M."/>
            <person name="Roesemann S."/>
            <person name="Alexander J.E."/>
            <person name="Rich S.A."/>
            <person name="Livny J."/>
            <person name="Vlamakis H."/>
            <person name="Clish C."/>
            <person name="Bullock K."/>
            <person name="Deik A."/>
            <person name="Scott J."/>
            <person name="Pierce K.A."/>
            <person name="Xavier R.J."/>
            <person name="Alm E.J."/>
        </authorList>
    </citation>
    <scope>NUCLEOTIDE SEQUENCE [LARGE SCALE GENOMIC DNA]</scope>
    <source>
        <strain evidence="6 7">BIOML-A20</strain>
    </source>
</reference>
<feature type="domain" description="HTH cro/C1-type" evidence="5">
    <location>
        <begin position="16"/>
        <end position="57"/>
    </location>
</feature>
<dbReference type="GO" id="GO:0003700">
    <property type="term" value="F:DNA-binding transcription factor activity"/>
    <property type="evidence" value="ECO:0007669"/>
    <property type="project" value="TreeGrafter"/>
</dbReference>
<evidence type="ECO:0000313" key="6">
    <source>
        <dbReference type="EMBL" id="MZJ39094.1"/>
    </source>
</evidence>
<dbReference type="SUPFAM" id="SSF47413">
    <property type="entry name" value="lambda repressor-like DNA-binding domains"/>
    <property type="match status" value="1"/>
</dbReference>